<reference evidence="1" key="1">
    <citation type="submission" date="2020-04" db="EMBL/GenBank/DDBJ databases">
        <authorList>
            <person name="Chiriac C."/>
            <person name="Salcher M."/>
            <person name="Ghai R."/>
            <person name="Kavagutti S V."/>
        </authorList>
    </citation>
    <scope>NUCLEOTIDE SEQUENCE</scope>
</reference>
<evidence type="ECO:0000313" key="1">
    <source>
        <dbReference type="EMBL" id="CAB4130645.1"/>
    </source>
</evidence>
<dbReference type="EMBL" id="LR796251">
    <property type="protein sequence ID" value="CAB4130645.1"/>
    <property type="molecule type" value="Genomic_DNA"/>
</dbReference>
<gene>
    <name evidence="1" type="ORF">UFOVP130_22</name>
</gene>
<accession>A0A6J5L9I8</accession>
<proteinExistence type="predicted"/>
<name>A0A6J5L9I8_9CAUD</name>
<organism evidence="1">
    <name type="scientific">uncultured Caudovirales phage</name>
    <dbReference type="NCBI Taxonomy" id="2100421"/>
    <lineage>
        <taxon>Viruses</taxon>
        <taxon>Duplodnaviria</taxon>
        <taxon>Heunggongvirae</taxon>
        <taxon>Uroviricota</taxon>
        <taxon>Caudoviricetes</taxon>
        <taxon>Peduoviridae</taxon>
        <taxon>Maltschvirus</taxon>
        <taxon>Maltschvirus maltsch</taxon>
    </lineage>
</organism>
<sequence>MPDTTFAASMPVKQLDAKHADYALYHDGWNDIELICQSGILLKKKAESFLAKRPKELAEVYAQRIRNFTHQDVLGTALGWYVAAMFKDDPDIHLMDEGGADIESDPKDFYSQFQSNCDRAGTTYVNFFRRLLPKLLKFRSVYVLLDLPKPGDDTPAPATLADQKSSGALDPYLVLYDPRQAINWECDAYGNLMWIVFAVTTDQRVFGKGRTVIDRWYYFDRTQYAVYEAERVDGATGQKAGTTDAAYIDAERPANARLVDSGPHALADAGRVPVQCIQVPEDMWLGNRCYLNAMTHLNLQNALFWGLLMGCLPVLYVKGQFVSPPTMSETGYLEIAEGGDIGYVEPSGVSYQIASENIDKLREEMYRQLYLQAQGRSTAATPAAQSGLSKEMDMAPSRDVLNGLGDILRAAMRDVLIDVASIRGEDTKFDVRGLTFDDDNEAEELTSAQLASDLNIPSDTLEKEIQKRVARALLKDARPEVVQRVEAEIDAAPGKTEREAEAKKEQQLRIGAAFQSSFRPAKQEPQ</sequence>
<protein>
    <submittedName>
        <fullName evidence="1">Uncharacterized protein</fullName>
    </submittedName>
</protein>